<dbReference type="GO" id="GO:0016812">
    <property type="term" value="F:hydrolase activity, acting on carbon-nitrogen (but not peptide) bonds, in cyclic amides"/>
    <property type="evidence" value="ECO:0007669"/>
    <property type="project" value="TreeGrafter"/>
</dbReference>
<feature type="domain" description="Amidohydrolase 3" evidence="1">
    <location>
        <begin position="44"/>
        <end position="253"/>
    </location>
</feature>
<dbReference type="OrthoDB" id="9775607at2"/>
<proteinExistence type="predicted"/>
<feature type="domain" description="Amidohydrolase 3" evidence="1">
    <location>
        <begin position="420"/>
        <end position="511"/>
    </location>
</feature>
<evidence type="ECO:0000259" key="1">
    <source>
        <dbReference type="Pfam" id="PF07969"/>
    </source>
</evidence>
<dbReference type="PANTHER" id="PTHR11647">
    <property type="entry name" value="HYDRANTOINASE/DIHYDROPYRIMIDINASE FAMILY MEMBER"/>
    <property type="match status" value="1"/>
</dbReference>
<dbReference type="eggNOG" id="COG3653">
    <property type="taxonomic scope" value="Bacteria"/>
</dbReference>
<dbReference type="PANTHER" id="PTHR11647:SF1">
    <property type="entry name" value="COLLAPSIN RESPONSE MEDIATOR PROTEIN"/>
    <property type="match status" value="1"/>
</dbReference>
<dbReference type="SUPFAM" id="SSF51338">
    <property type="entry name" value="Composite domain of metallo-dependent hydrolases"/>
    <property type="match status" value="1"/>
</dbReference>
<reference evidence="3" key="1">
    <citation type="submission" date="2016-10" db="EMBL/GenBank/DDBJ databases">
        <authorList>
            <person name="Varghese N."/>
            <person name="Submissions S."/>
        </authorList>
    </citation>
    <scope>NUCLEOTIDE SEQUENCE [LARGE SCALE GENOMIC DNA]</scope>
    <source>
        <strain evidence="3">CGMCC 1.3704</strain>
    </source>
</reference>
<dbReference type="GO" id="GO:0005829">
    <property type="term" value="C:cytosol"/>
    <property type="evidence" value="ECO:0007669"/>
    <property type="project" value="TreeGrafter"/>
</dbReference>
<protein>
    <submittedName>
        <fullName evidence="2">N-acyl-D-amino-acid deacylase</fullName>
    </submittedName>
</protein>
<name>A0A1I3WCS0_HALDA</name>
<dbReference type="Gene3D" id="2.30.40.10">
    <property type="entry name" value="Urease, subunit C, domain 1"/>
    <property type="match status" value="1"/>
</dbReference>
<dbReference type="InterPro" id="IPR013108">
    <property type="entry name" value="Amidohydro_3"/>
</dbReference>
<sequence length="537" mass="59868">MLDTVIKNGKVIDGTGNPWFYGNVGIKEGRVVSVGPNTSDDARETIDIKGKIVSPGFIDGHCHSDLMILDFPESEIKLQQGVTTEVVGNCGLAPVPVNPLHKAALQTYVEPVLGKANKDWKWETISDYFNELDKSLISENVASYVAHGSLRIAVMGFDNRPPTREEMEEMKYILEEGMKAGAIGLSIGLLYSPGSYSTKEELAELCEVVAKYNGLFSTHIRGEGNNLIPSIKEVIWIANKSNVPLHISHLKAAGKRNWGKVIEAMEIIENARSNGMDVTCDVYPYSAGSTMLTTLLPPWSLEGGISSVLSKLIDPIERNRIKQELIHEQEEWDNLVVSTGWDSVFVSSVNSINLKRYEGKSILEISHETGKDPIDQAFDLLIEENGNIGIVFFHMDEKDIQQVMHYQNSLIASDSLTCYTGKPHPRLYGTFPRVFSKYVKQDKVLSIEEAIRKMTSFPAKRFGLGKRGLLTEGYAADLVVFDFEKIDDRATYNTPEVYPEGIEYVFVNGKLTMNEKNHNSQRCGCFIKQTNSTILAR</sequence>
<dbReference type="InterPro" id="IPR011059">
    <property type="entry name" value="Metal-dep_hydrolase_composite"/>
</dbReference>
<dbReference type="AlphaFoldDB" id="A0A1I3WCS0"/>
<dbReference type="InterPro" id="IPR050378">
    <property type="entry name" value="Metallo-dep_Hydrolases_sf"/>
</dbReference>
<organism evidence="2 3">
    <name type="scientific">Halobacillus dabanensis</name>
    <dbReference type="NCBI Taxonomy" id="240302"/>
    <lineage>
        <taxon>Bacteria</taxon>
        <taxon>Bacillati</taxon>
        <taxon>Bacillota</taxon>
        <taxon>Bacilli</taxon>
        <taxon>Bacillales</taxon>
        <taxon>Bacillaceae</taxon>
        <taxon>Halobacillus</taxon>
    </lineage>
</organism>
<dbReference type="CDD" id="cd01297">
    <property type="entry name" value="D-aminoacylase"/>
    <property type="match status" value="1"/>
</dbReference>
<dbReference type="InterPro" id="IPR023100">
    <property type="entry name" value="D-aminoacylase_insert_dom_sf"/>
</dbReference>
<evidence type="ECO:0000313" key="2">
    <source>
        <dbReference type="EMBL" id="SFK04577.1"/>
    </source>
</evidence>
<dbReference type="Pfam" id="PF07969">
    <property type="entry name" value="Amidohydro_3"/>
    <property type="match status" value="2"/>
</dbReference>
<keyword evidence="3" id="KW-1185">Reference proteome</keyword>
<dbReference type="Gene3D" id="3.30.1490.130">
    <property type="entry name" value="D-aminoacylase. Domain 3"/>
    <property type="match status" value="1"/>
</dbReference>
<dbReference type="RefSeq" id="WP_075036879.1">
    <property type="nucleotide sequence ID" value="NZ_FOSB01000006.1"/>
</dbReference>
<dbReference type="SUPFAM" id="SSF51556">
    <property type="entry name" value="Metallo-dependent hydrolases"/>
    <property type="match status" value="1"/>
</dbReference>
<gene>
    <name evidence="2" type="ORF">SAMN04487936_106282</name>
</gene>
<dbReference type="STRING" id="240302.BN982_00402"/>
<dbReference type="Gene3D" id="3.20.20.140">
    <property type="entry name" value="Metal-dependent hydrolases"/>
    <property type="match status" value="1"/>
</dbReference>
<dbReference type="Proteomes" id="UP000183557">
    <property type="component" value="Unassembled WGS sequence"/>
</dbReference>
<dbReference type="InterPro" id="IPR032466">
    <property type="entry name" value="Metal_Hydrolase"/>
</dbReference>
<accession>A0A1I3WCS0</accession>
<dbReference type="EMBL" id="FOSB01000006">
    <property type="protein sequence ID" value="SFK04577.1"/>
    <property type="molecule type" value="Genomic_DNA"/>
</dbReference>
<dbReference type="GO" id="GO:0016811">
    <property type="term" value="F:hydrolase activity, acting on carbon-nitrogen (but not peptide) bonds, in linear amides"/>
    <property type="evidence" value="ECO:0007669"/>
    <property type="project" value="InterPro"/>
</dbReference>
<evidence type="ECO:0000313" key="3">
    <source>
        <dbReference type="Proteomes" id="UP000183557"/>
    </source>
</evidence>